<dbReference type="Proteomes" id="UP000001410">
    <property type="component" value="Chromosome"/>
</dbReference>
<protein>
    <submittedName>
        <fullName evidence="1">Uncharacterized protein</fullName>
    </submittedName>
</protein>
<accession>A0A0H2V825</accession>
<reference evidence="1 2" key="1">
    <citation type="journal article" date="2002" name="Proc. Natl. Acad. Sci. U.S.A.">
        <title>Extensive mosaic structure revealed by the complete genome sequence of uropathogenic Escherichia coli.</title>
        <authorList>
            <person name="Welch R.A."/>
            <person name="Burland V."/>
            <person name="Plunkett G.III."/>
            <person name="Redford P."/>
            <person name="Roesch P."/>
            <person name="Rasko D."/>
            <person name="Buckles E.L."/>
            <person name="Liou S.R."/>
            <person name="Boutin A."/>
            <person name="Hackett J."/>
            <person name="Stroud D."/>
            <person name="Mayhew G.F."/>
            <person name="Rose D.J."/>
            <person name="Zhou S."/>
            <person name="Schwartz D.C."/>
            <person name="Perna N.T."/>
            <person name="Mobley H.L."/>
            <person name="Donnenberg M.S."/>
            <person name="Blattner F.R."/>
        </authorList>
    </citation>
    <scope>NUCLEOTIDE SEQUENCE [LARGE SCALE GENOMIC DNA]</scope>
    <source>
        <strain evidence="2">CFT073 / ATCC 700928 / UPEC</strain>
    </source>
</reference>
<dbReference type="HOGENOM" id="CLU_3117798_0_0_6"/>
<name>A0A0H2V825_ECOL6</name>
<proteinExistence type="predicted"/>
<organism evidence="1 2">
    <name type="scientific">Escherichia coli O6:H1 (strain CFT073 / ATCC 700928 / UPEC)</name>
    <dbReference type="NCBI Taxonomy" id="199310"/>
    <lineage>
        <taxon>Bacteria</taxon>
        <taxon>Pseudomonadati</taxon>
        <taxon>Pseudomonadota</taxon>
        <taxon>Gammaproteobacteria</taxon>
        <taxon>Enterobacterales</taxon>
        <taxon>Enterobacteriaceae</taxon>
        <taxon>Escherichia</taxon>
    </lineage>
</organism>
<dbReference type="KEGG" id="ecc:c2180"/>
<evidence type="ECO:0000313" key="2">
    <source>
        <dbReference type="Proteomes" id="UP000001410"/>
    </source>
</evidence>
<dbReference type="EMBL" id="AE014075">
    <property type="protein sequence ID" value="AAN80639.1"/>
    <property type="molecule type" value="Genomic_DNA"/>
</dbReference>
<evidence type="ECO:0000313" key="1">
    <source>
        <dbReference type="EMBL" id="AAN80639.1"/>
    </source>
</evidence>
<sequence length="50" mass="5493">MMNNYSPEGTLSHGTDNKTALWCTAGSLTGLPLAFVNVCHRRVWLACLLE</sequence>
<gene>
    <name evidence="1" type="ordered locus">c2180</name>
</gene>
<keyword evidence="2" id="KW-1185">Reference proteome</keyword>
<dbReference type="AlphaFoldDB" id="A0A0H2V825"/>